<evidence type="ECO:0000313" key="4">
    <source>
        <dbReference type="Proteomes" id="UP000191342"/>
    </source>
</evidence>
<dbReference type="InterPro" id="IPR056884">
    <property type="entry name" value="NPHP3-like_N"/>
</dbReference>
<keyword evidence="1" id="KW-0677">Repeat</keyword>
<dbReference type="PANTHER" id="PTHR10039">
    <property type="entry name" value="AMELOGENIN"/>
    <property type="match status" value="1"/>
</dbReference>
<dbReference type="OrthoDB" id="7464126at2759"/>
<evidence type="ECO:0000256" key="1">
    <source>
        <dbReference type="ARBA" id="ARBA00022737"/>
    </source>
</evidence>
<dbReference type="InterPro" id="IPR027417">
    <property type="entry name" value="P-loop_NTPase"/>
</dbReference>
<dbReference type="STRING" id="254877.A0A1V6S0W4"/>
<dbReference type="EMBL" id="MLQL01000172">
    <property type="protein sequence ID" value="OQE07384.1"/>
    <property type="molecule type" value="Genomic_DNA"/>
</dbReference>
<dbReference type="Pfam" id="PF24883">
    <property type="entry name" value="NPHP3_N"/>
    <property type="match status" value="1"/>
</dbReference>
<dbReference type="SUPFAM" id="SSF52540">
    <property type="entry name" value="P-loop containing nucleoside triphosphate hydrolases"/>
    <property type="match status" value="2"/>
</dbReference>
<feature type="domain" description="Nephrocystin 3-like N-terminal" evidence="2">
    <location>
        <begin position="202"/>
        <end position="294"/>
    </location>
</feature>
<dbReference type="PANTHER" id="PTHR10039:SF16">
    <property type="entry name" value="GPI INOSITOL-DEACYLASE"/>
    <property type="match status" value="1"/>
</dbReference>
<comment type="caution">
    <text evidence="3">The sequence shown here is derived from an EMBL/GenBank/DDBJ whole genome shotgun (WGS) entry which is preliminary data.</text>
</comment>
<organism evidence="3 4">
    <name type="scientific">Penicillium flavigenum</name>
    <dbReference type="NCBI Taxonomy" id="254877"/>
    <lineage>
        <taxon>Eukaryota</taxon>
        <taxon>Fungi</taxon>
        <taxon>Dikarya</taxon>
        <taxon>Ascomycota</taxon>
        <taxon>Pezizomycotina</taxon>
        <taxon>Eurotiomycetes</taxon>
        <taxon>Eurotiomycetidae</taxon>
        <taxon>Eurotiales</taxon>
        <taxon>Aspergillaceae</taxon>
        <taxon>Penicillium</taxon>
    </lineage>
</organism>
<dbReference type="Proteomes" id="UP000191342">
    <property type="component" value="Unassembled WGS sequence"/>
</dbReference>
<dbReference type="AlphaFoldDB" id="A0A1V6S0W4"/>
<keyword evidence="4" id="KW-1185">Reference proteome</keyword>
<gene>
    <name evidence="3" type="ORF">PENFLA_c172G01232</name>
</gene>
<accession>A0A1V6S0W4</accession>
<dbReference type="Gene3D" id="3.40.50.300">
    <property type="entry name" value="P-loop containing nucleotide triphosphate hydrolases"/>
    <property type="match status" value="1"/>
</dbReference>
<reference evidence="4" key="1">
    <citation type="journal article" date="2017" name="Nat. Microbiol.">
        <title>Global analysis of biosynthetic gene clusters reveals vast potential of secondary metabolite production in Penicillium species.</title>
        <authorList>
            <person name="Nielsen J.C."/>
            <person name="Grijseels S."/>
            <person name="Prigent S."/>
            <person name="Ji B."/>
            <person name="Dainat J."/>
            <person name="Nielsen K.F."/>
            <person name="Frisvad J.C."/>
            <person name="Workman M."/>
            <person name="Nielsen J."/>
        </authorList>
    </citation>
    <scope>NUCLEOTIDE SEQUENCE [LARGE SCALE GENOMIC DNA]</scope>
    <source>
        <strain evidence="4">IBT 14082</strain>
    </source>
</reference>
<protein>
    <recommendedName>
        <fullName evidence="2">Nephrocystin 3-like N-terminal domain-containing protein</fullName>
    </recommendedName>
</protein>
<name>A0A1V6S0W4_9EURO</name>
<feature type="non-terminal residue" evidence="3">
    <location>
        <position position="650"/>
    </location>
</feature>
<evidence type="ECO:0000313" key="3">
    <source>
        <dbReference type="EMBL" id="OQE07384.1"/>
    </source>
</evidence>
<proteinExistence type="predicted"/>
<evidence type="ECO:0000259" key="2">
    <source>
        <dbReference type="Pfam" id="PF24883"/>
    </source>
</evidence>
<sequence>MDGISDTASIIAVAQLAASIIKYIKAVIDAPIQKRRLLKEIIQARGLLLTLHELMNEVEDEDWSSTIQSLSSHDGPLSTFRQLLEDIAGKVGITRSDSHISTALHRLRWPFDQASLQEMIASLEKLKSSLLLALANDHIRLSMEIRKEVRNVQVQLSEATTSSRRQMIRSLSREQELIVKSLSLASLSHEFDGEKMMELRASTEWFLSHENFKQWNTVNPIQQTLVLTGGPGSGKSTLCKVARFFMRFWQQLENVCITALFCVPSGLEELSESMVLSSIVQQIMSERPYLIELLTGLRVTARRDLHQLYVILDEFDAYAQTGPRILKALLSIKPPINILIATRETRFLPEALQNYPFVRCEDARPCSVYLDSIKAMLEQEPRILAHLNHDPKEIERVARQLLERSNGLYIYITHTVKLLTRARTRTQFLSALNHDFPTLIEAYDSLLRDVIEQPPELVKLAIKTMKLILDAEAPVEATQLTSDLAPEIAAYALQRERNLTKAEIIEAINSSCKGFVSSSDQLSTYGIHFRFIHQTVEFLDGKLANESLASPVTPRTLTVEFMKLLHYNDTLVIPALKLLDLYSSLWECYVIKSAEKMQFEDKQRQLLESNEWLASDSDILLQLCDEQAMELRDRKLAVQALCNEEAHATA</sequence>